<keyword evidence="2 7" id="KW-0540">Nuclease</keyword>
<evidence type="ECO:0000256" key="6">
    <source>
        <dbReference type="ARBA" id="ARBA00022833"/>
    </source>
</evidence>
<protein>
    <recommendedName>
        <fullName evidence="7">Endoribonuclease YbeY</fullName>
        <ecNumber evidence="7">3.1.-.-</ecNumber>
    </recommendedName>
</protein>
<comment type="cofactor">
    <cofactor evidence="7">
        <name>Zn(2+)</name>
        <dbReference type="ChEBI" id="CHEBI:29105"/>
    </cofactor>
    <text evidence="7">Binds 1 zinc ion.</text>
</comment>
<dbReference type="GO" id="GO:0004222">
    <property type="term" value="F:metalloendopeptidase activity"/>
    <property type="evidence" value="ECO:0007669"/>
    <property type="project" value="InterPro"/>
</dbReference>
<evidence type="ECO:0000256" key="1">
    <source>
        <dbReference type="ARBA" id="ARBA00010875"/>
    </source>
</evidence>
<evidence type="ECO:0000256" key="2">
    <source>
        <dbReference type="ARBA" id="ARBA00022722"/>
    </source>
</evidence>
<keyword evidence="3 7" id="KW-0479">Metal-binding</keyword>
<comment type="function">
    <text evidence="7">Single strand-specific metallo-endoribonuclease involved in late-stage 70S ribosome quality control and in maturation of the 3' terminus of the 16S rRNA.</text>
</comment>
<dbReference type="PANTHER" id="PTHR46986">
    <property type="entry name" value="ENDORIBONUCLEASE YBEY, CHLOROPLASTIC"/>
    <property type="match status" value="1"/>
</dbReference>
<gene>
    <name evidence="7 8" type="primary">ybeY</name>
    <name evidence="8" type="ORF">Pla111_09310</name>
</gene>
<dbReference type="Pfam" id="PF02130">
    <property type="entry name" value="YbeY"/>
    <property type="match status" value="1"/>
</dbReference>
<feature type="binding site" evidence="7">
    <location>
        <position position="111"/>
    </location>
    <ligand>
        <name>Zn(2+)</name>
        <dbReference type="ChEBI" id="CHEBI:29105"/>
        <note>catalytic</note>
    </ligand>
</feature>
<evidence type="ECO:0000256" key="7">
    <source>
        <dbReference type="HAMAP-Rule" id="MF_00009"/>
    </source>
</evidence>
<dbReference type="GO" id="GO:0008270">
    <property type="term" value="F:zinc ion binding"/>
    <property type="evidence" value="ECO:0007669"/>
    <property type="project" value="UniProtKB-UniRule"/>
</dbReference>
<dbReference type="GO" id="GO:0004521">
    <property type="term" value="F:RNA endonuclease activity"/>
    <property type="evidence" value="ECO:0007669"/>
    <property type="project" value="UniProtKB-UniRule"/>
</dbReference>
<sequence length="149" mass="16224">MNVLIANQQQRLVVDEERVAAVARQLLTEAGYTQGELSVAVVDDPTIHALNVRHLQHDYPTDVLSFTLLDSPPRIEGEVIVSAETAADNAVDYGWSADSELLLYVIHGVLHLVGYRDKTDDEISEMRAAEARALAAFGVALPSADEARS</sequence>
<keyword evidence="7" id="KW-0698">rRNA processing</keyword>
<comment type="similarity">
    <text evidence="1 7">Belongs to the endoribonuclease YbeY family.</text>
</comment>
<keyword evidence="5 7" id="KW-0378">Hydrolase</keyword>
<organism evidence="8 9">
    <name type="scientific">Botrimarina hoheduenensis</name>
    <dbReference type="NCBI Taxonomy" id="2528000"/>
    <lineage>
        <taxon>Bacteria</taxon>
        <taxon>Pseudomonadati</taxon>
        <taxon>Planctomycetota</taxon>
        <taxon>Planctomycetia</taxon>
        <taxon>Pirellulales</taxon>
        <taxon>Lacipirellulaceae</taxon>
        <taxon>Botrimarina</taxon>
    </lineage>
</organism>
<comment type="caution">
    <text evidence="8">The sequence shown here is derived from an EMBL/GenBank/DDBJ whole genome shotgun (WGS) entry which is preliminary data.</text>
</comment>
<dbReference type="InterPro" id="IPR023091">
    <property type="entry name" value="MetalPrtase_cat_dom_sf_prd"/>
</dbReference>
<dbReference type="RefSeq" id="WP_197524751.1">
    <property type="nucleotide sequence ID" value="NZ_SJPH01000002.1"/>
</dbReference>
<dbReference type="GO" id="GO:0005737">
    <property type="term" value="C:cytoplasm"/>
    <property type="evidence" value="ECO:0007669"/>
    <property type="project" value="UniProtKB-SubCell"/>
</dbReference>
<evidence type="ECO:0000256" key="4">
    <source>
        <dbReference type="ARBA" id="ARBA00022759"/>
    </source>
</evidence>
<keyword evidence="4 7" id="KW-0255">Endonuclease</keyword>
<dbReference type="AlphaFoldDB" id="A0A5C5W8U8"/>
<keyword evidence="7" id="KW-0690">Ribosome biogenesis</keyword>
<accession>A0A5C5W8U8</accession>
<proteinExistence type="inferred from homology"/>
<evidence type="ECO:0000256" key="5">
    <source>
        <dbReference type="ARBA" id="ARBA00022801"/>
    </source>
</evidence>
<comment type="subcellular location">
    <subcellularLocation>
        <location evidence="7">Cytoplasm</location>
    </subcellularLocation>
</comment>
<keyword evidence="6 7" id="KW-0862">Zinc</keyword>
<keyword evidence="9" id="KW-1185">Reference proteome</keyword>
<dbReference type="NCBIfam" id="TIGR00043">
    <property type="entry name" value="rRNA maturation RNase YbeY"/>
    <property type="match status" value="1"/>
</dbReference>
<dbReference type="SUPFAM" id="SSF55486">
    <property type="entry name" value="Metalloproteases ('zincins'), catalytic domain"/>
    <property type="match status" value="1"/>
</dbReference>
<evidence type="ECO:0000313" key="9">
    <source>
        <dbReference type="Proteomes" id="UP000318995"/>
    </source>
</evidence>
<dbReference type="Proteomes" id="UP000318995">
    <property type="component" value="Unassembled WGS sequence"/>
</dbReference>
<name>A0A5C5W8U8_9BACT</name>
<evidence type="ECO:0000313" key="8">
    <source>
        <dbReference type="EMBL" id="TWT47318.1"/>
    </source>
</evidence>
<dbReference type="InterPro" id="IPR020549">
    <property type="entry name" value="YbeY_CS"/>
</dbReference>
<dbReference type="InterPro" id="IPR002036">
    <property type="entry name" value="YbeY"/>
</dbReference>
<feature type="binding site" evidence="7">
    <location>
        <position position="107"/>
    </location>
    <ligand>
        <name>Zn(2+)</name>
        <dbReference type="ChEBI" id="CHEBI:29105"/>
        <note>catalytic</note>
    </ligand>
</feature>
<dbReference type="Gene3D" id="3.40.390.30">
    <property type="entry name" value="Metalloproteases ('zincins'), catalytic domain"/>
    <property type="match status" value="1"/>
</dbReference>
<reference evidence="8 9" key="1">
    <citation type="submission" date="2019-02" db="EMBL/GenBank/DDBJ databases">
        <title>Deep-cultivation of Planctomycetes and their phenomic and genomic characterization uncovers novel biology.</title>
        <authorList>
            <person name="Wiegand S."/>
            <person name="Jogler M."/>
            <person name="Boedeker C."/>
            <person name="Pinto D."/>
            <person name="Vollmers J."/>
            <person name="Rivas-Marin E."/>
            <person name="Kohn T."/>
            <person name="Peeters S.H."/>
            <person name="Heuer A."/>
            <person name="Rast P."/>
            <person name="Oberbeckmann S."/>
            <person name="Bunk B."/>
            <person name="Jeske O."/>
            <person name="Meyerdierks A."/>
            <person name="Storesund J.E."/>
            <person name="Kallscheuer N."/>
            <person name="Luecker S."/>
            <person name="Lage O.M."/>
            <person name="Pohl T."/>
            <person name="Merkel B.J."/>
            <person name="Hornburger P."/>
            <person name="Mueller R.-W."/>
            <person name="Bruemmer F."/>
            <person name="Labrenz M."/>
            <person name="Spormann A.M."/>
            <person name="Op Den Camp H."/>
            <person name="Overmann J."/>
            <person name="Amann R."/>
            <person name="Jetten M.S.M."/>
            <person name="Mascher T."/>
            <person name="Medema M.H."/>
            <person name="Devos D.P."/>
            <person name="Kaster A.-K."/>
            <person name="Ovreas L."/>
            <person name="Rohde M."/>
            <person name="Galperin M.Y."/>
            <person name="Jogler C."/>
        </authorList>
    </citation>
    <scope>NUCLEOTIDE SEQUENCE [LARGE SCALE GENOMIC DNA]</scope>
    <source>
        <strain evidence="8 9">Pla111</strain>
    </source>
</reference>
<dbReference type="EMBL" id="SJPH01000002">
    <property type="protein sequence ID" value="TWT47318.1"/>
    <property type="molecule type" value="Genomic_DNA"/>
</dbReference>
<dbReference type="PANTHER" id="PTHR46986:SF1">
    <property type="entry name" value="ENDORIBONUCLEASE YBEY, CHLOROPLASTIC"/>
    <property type="match status" value="1"/>
</dbReference>
<dbReference type="HAMAP" id="MF_00009">
    <property type="entry name" value="Endoribonucl_YbeY"/>
    <property type="match status" value="1"/>
</dbReference>
<dbReference type="PROSITE" id="PS01306">
    <property type="entry name" value="UPF0054"/>
    <property type="match status" value="1"/>
</dbReference>
<keyword evidence="7" id="KW-0963">Cytoplasm</keyword>
<evidence type="ECO:0000256" key="3">
    <source>
        <dbReference type="ARBA" id="ARBA00022723"/>
    </source>
</evidence>
<dbReference type="GO" id="GO:0006364">
    <property type="term" value="P:rRNA processing"/>
    <property type="evidence" value="ECO:0007669"/>
    <property type="project" value="UniProtKB-UniRule"/>
</dbReference>
<dbReference type="EC" id="3.1.-.-" evidence="7"/>
<feature type="binding site" evidence="7">
    <location>
        <position position="117"/>
    </location>
    <ligand>
        <name>Zn(2+)</name>
        <dbReference type="ChEBI" id="CHEBI:29105"/>
        <note>catalytic</note>
    </ligand>
</feature>